<evidence type="ECO:0000256" key="6">
    <source>
        <dbReference type="ARBA" id="ARBA00023295"/>
    </source>
</evidence>
<keyword evidence="2" id="KW-0227">DNA damage</keyword>
<keyword evidence="6" id="KW-0326">Glycosidase</keyword>
<dbReference type="Gene3D" id="1.10.340.30">
    <property type="entry name" value="Hypothetical protein, domain 2"/>
    <property type="match status" value="1"/>
</dbReference>
<dbReference type="GO" id="GO:0016829">
    <property type="term" value="F:lyase activity"/>
    <property type="evidence" value="ECO:0007669"/>
    <property type="project" value="UniProtKB-KW"/>
</dbReference>
<organism evidence="8 9">
    <name type="scientific">Meloidogyne javanica</name>
    <name type="common">Root-knot nematode worm</name>
    <dbReference type="NCBI Taxonomy" id="6303"/>
    <lineage>
        <taxon>Eukaryota</taxon>
        <taxon>Metazoa</taxon>
        <taxon>Ecdysozoa</taxon>
        <taxon>Nematoda</taxon>
        <taxon>Chromadorea</taxon>
        <taxon>Rhabditida</taxon>
        <taxon>Tylenchina</taxon>
        <taxon>Tylenchomorpha</taxon>
        <taxon>Tylenchoidea</taxon>
        <taxon>Meloidogynidae</taxon>
        <taxon>Meloidogyninae</taxon>
        <taxon>Meloidogyne</taxon>
        <taxon>Meloidogyne incognita group</taxon>
    </lineage>
</organism>
<reference evidence="9" key="1">
    <citation type="submission" date="2022-11" db="UniProtKB">
        <authorList>
            <consortium name="WormBaseParasite"/>
        </authorList>
    </citation>
    <scope>IDENTIFICATION</scope>
</reference>
<evidence type="ECO:0000256" key="1">
    <source>
        <dbReference type="ARBA" id="ARBA00008343"/>
    </source>
</evidence>
<keyword evidence="4" id="KW-0234">DNA repair</keyword>
<sequence length="118" mass="13509">RLKTAGCSISSLLELPKEQLEELLKPVGFYKRKTEYLKRVCAILRERYNDDIPNTFEGLCELPGVGPKMANLTIQIAFARIGEGIGVDTHVHRISNRLNWVKTKTPERTEFELREVLP</sequence>
<dbReference type="InterPro" id="IPR023170">
    <property type="entry name" value="HhH_base_excis_C"/>
</dbReference>
<evidence type="ECO:0000256" key="4">
    <source>
        <dbReference type="ARBA" id="ARBA00023204"/>
    </source>
</evidence>
<dbReference type="GO" id="GO:0003906">
    <property type="term" value="F:DNA-(apurinic or apyrimidinic site) endonuclease activity"/>
    <property type="evidence" value="ECO:0007669"/>
    <property type="project" value="TreeGrafter"/>
</dbReference>
<evidence type="ECO:0000313" key="9">
    <source>
        <dbReference type="WBParaSite" id="scaffold36036_cov332.g22955"/>
    </source>
</evidence>
<dbReference type="SMART" id="SM00478">
    <property type="entry name" value="ENDO3c"/>
    <property type="match status" value="1"/>
</dbReference>
<dbReference type="PANTHER" id="PTHR43286:SF1">
    <property type="entry name" value="ENDONUCLEASE III-LIKE PROTEIN 1"/>
    <property type="match status" value="1"/>
</dbReference>
<name>A0A915MH30_MELJA</name>
<keyword evidence="3" id="KW-0378">Hydrolase</keyword>
<dbReference type="InterPro" id="IPR011257">
    <property type="entry name" value="DNA_glycosylase"/>
</dbReference>
<dbReference type="SUPFAM" id="SSF48150">
    <property type="entry name" value="DNA-glycosylase"/>
    <property type="match status" value="1"/>
</dbReference>
<dbReference type="GO" id="GO:0003677">
    <property type="term" value="F:DNA binding"/>
    <property type="evidence" value="ECO:0007669"/>
    <property type="project" value="InterPro"/>
</dbReference>
<evidence type="ECO:0000256" key="2">
    <source>
        <dbReference type="ARBA" id="ARBA00022763"/>
    </source>
</evidence>
<dbReference type="AlphaFoldDB" id="A0A915MH30"/>
<evidence type="ECO:0000256" key="5">
    <source>
        <dbReference type="ARBA" id="ARBA00023239"/>
    </source>
</evidence>
<dbReference type="PANTHER" id="PTHR43286">
    <property type="entry name" value="ENDONUCLEASE III-LIKE PROTEIN 1"/>
    <property type="match status" value="1"/>
</dbReference>
<protein>
    <submittedName>
        <fullName evidence="9">HhH-GPD domain-containing protein</fullName>
    </submittedName>
</protein>
<dbReference type="WBParaSite" id="scaffold36036_cov332.g22955">
    <property type="protein sequence ID" value="scaffold36036_cov332.g22955"/>
    <property type="gene ID" value="scaffold36036_cov332.g22955"/>
</dbReference>
<dbReference type="InterPro" id="IPR003265">
    <property type="entry name" value="HhH-GPD_domain"/>
</dbReference>
<accession>A0A915MH30</accession>
<dbReference type="GO" id="GO:0000703">
    <property type="term" value="F:oxidized pyrimidine nucleobase lesion DNA N-glycosylase activity"/>
    <property type="evidence" value="ECO:0007669"/>
    <property type="project" value="TreeGrafter"/>
</dbReference>
<evidence type="ECO:0000259" key="7">
    <source>
        <dbReference type="SMART" id="SM00478"/>
    </source>
</evidence>
<dbReference type="GO" id="GO:0006289">
    <property type="term" value="P:nucleotide-excision repair"/>
    <property type="evidence" value="ECO:0007669"/>
    <property type="project" value="TreeGrafter"/>
</dbReference>
<proteinExistence type="inferred from homology"/>
<dbReference type="GO" id="GO:0005634">
    <property type="term" value="C:nucleus"/>
    <property type="evidence" value="ECO:0007669"/>
    <property type="project" value="TreeGrafter"/>
</dbReference>
<evidence type="ECO:0000256" key="3">
    <source>
        <dbReference type="ARBA" id="ARBA00022801"/>
    </source>
</evidence>
<dbReference type="Pfam" id="PF00730">
    <property type="entry name" value="HhH-GPD"/>
    <property type="match status" value="1"/>
</dbReference>
<comment type="similarity">
    <text evidence="1">Belongs to the Nth/MutY family.</text>
</comment>
<dbReference type="GO" id="GO:0006285">
    <property type="term" value="P:base-excision repair, AP site formation"/>
    <property type="evidence" value="ECO:0007669"/>
    <property type="project" value="UniProtKB-ARBA"/>
</dbReference>
<keyword evidence="8" id="KW-1185">Reference proteome</keyword>
<evidence type="ECO:0000313" key="8">
    <source>
        <dbReference type="Proteomes" id="UP000887561"/>
    </source>
</evidence>
<feature type="domain" description="HhH-GPD" evidence="7">
    <location>
        <begin position="1"/>
        <end position="118"/>
    </location>
</feature>
<dbReference type="Pfam" id="PF00633">
    <property type="entry name" value="HHH"/>
    <property type="match status" value="1"/>
</dbReference>
<dbReference type="Gene3D" id="1.10.1670.10">
    <property type="entry name" value="Helix-hairpin-Helix base-excision DNA repair enzymes (C-terminal)"/>
    <property type="match status" value="1"/>
</dbReference>
<dbReference type="InterPro" id="IPR000445">
    <property type="entry name" value="HhH_motif"/>
</dbReference>
<keyword evidence="5" id="KW-0456">Lyase</keyword>
<dbReference type="FunFam" id="1.10.340.30:FF:000001">
    <property type="entry name" value="Endonuclease III"/>
    <property type="match status" value="1"/>
</dbReference>
<dbReference type="Proteomes" id="UP000887561">
    <property type="component" value="Unplaced"/>
</dbReference>
<dbReference type="CDD" id="cd00056">
    <property type="entry name" value="ENDO3c"/>
    <property type="match status" value="1"/>
</dbReference>